<dbReference type="GO" id="GO:0046983">
    <property type="term" value="F:protein dimerization activity"/>
    <property type="evidence" value="ECO:0007669"/>
    <property type="project" value="InterPro"/>
</dbReference>
<evidence type="ECO:0000259" key="8">
    <source>
        <dbReference type="PROSITE" id="PS50066"/>
    </source>
</evidence>
<dbReference type="SMART" id="SM00432">
    <property type="entry name" value="MADS"/>
    <property type="match status" value="1"/>
</dbReference>
<comment type="subcellular location">
    <subcellularLocation>
        <location evidence="1">Nucleus</location>
    </subcellularLocation>
</comment>
<keyword evidence="2" id="KW-0805">Transcription regulation</keyword>
<dbReference type="CDD" id="cd00266">
    <property type="entry name" value="MADS_SRF_like"/>
    <property type="match status" value="1"/>
</dbReference>
<evidence type="ECO:0000313" key="10">
    <source>
        <dbReference type="Proteomes" id="UP001152747"/>
    </source>
</evidence>
<dbReference type="GO" id="GO:0000981">
    <property type="term" value="F:DNA-binding transcription factor activity, RNA polymerase II-specific"/>
    <property type="evidence" value="ECO:0007669"/>
    <property type="project" value="InterPro"/>
</dbReference>
<dbReference type="SUPFAM" id="SSF55455">
    <property type="entry name" value="SRF-like"/>
    <property type="match status" value="1"/>
</dbReference>
<dbReference type="Proteomes" id="UP001152747">
    <property type="component" value="Unassembled WGS sequence"/>
</dbReference>
<keyword evidence="4" id="KW-0804">Transcription</keyword>
<dbReference type="PANTHER" id="PTHR48019">
    <property type="entry name" value="SERUM RESPONSE FACTOR HOMOLOG"/>
    <property type="match status" value="1"/>
</dbReference>
<evidence type="ECO:0000313" key="9">
    <source>
        <dbReference type="EMBL" id="CAI5451313.1"/>
    </source>
</evidence>
<dbReference type="AlphaFoldDB" id="A0A9P1N500"/>
<feature type="compositionally biased region" description="Low complexity" evidence="7">
    <location>
        <begin position="25"/>
        <end position="41"/>
    </location>
</feature>
<dbReference type="Pfam" id="PF00319">
    <property type="entry name" value="SRF-TF"/>
    <property type="match status" value="1"/>
</dbReference>
<dbReference type="PROSITE" id="PS00350">
    <property type="entry name" value="MADS_BOX_1"/>
    <property type="match status" value="1"/>
</dbReference>
<evidence type="ECO:0000256" key="7">
    <source>
        <dbReference type="SAM" id="MobiDB-lite"/>
    </source>
</evidence>
<dbReference type="FunFam" id="3.40.1810.10:FF:000002">
    <property type="entry name" value="Serum response factor b"/>
    <property type="match status" value="1"/>
</dbReference>
<accession>A0A9P1N500</accession>
<dbReference type="Gene3D" id="3.40.1810.10">
    <property type="entry name" value="Transcription factor, MADS-box"/>
    <property type="match status" value="1"/>
</dbReference>
<dbReference type="InterPro" id="IPR036879">
    <property type="entry name" value="TF_MADSbox_sf"/>
</dbReference>
<dbReference type="EMBL" id="CANHGI010000005">
    <property type="protein sequence ID" value="CAI5451313.1"/>
    <property type="molecule type" value="Genomic_DNA"/>
</dbReference>
<evidence type="ECO:0000256" key="4">
    <source>
        <dbReference type="ARBA" id="ARBA00023163"/>
    </source>
</evidence>
<evidence type="ECO:0000256" key="2">
    <source>
        <dbReference type="ARBA" id="ARBA00023015"/>
    </source>
</evidence>
<dbReference type="OrthoDB" id="2284405at2759"/>
<organism evidence="9 10">
    <name type="scientific">Caenorhabditis angaria</name>
    <dbReference type="NCBI Taxonomy" id="860376"/>
    <lineage>
        <taxon>Eukaryota</taxon>
        <taxon>Metazoa</taxon>
        <taxon>Ecdysozoa</taxon>
        <taxon>Nematoda</taxon>
        <taxon>Chromadorea</taxon>
        <taxon>Rhabditida</taxon>
        <taxon>Rhabditina</taxon>
        <taxon>Rhabditomorpha</taxon>
        <taxon>Rhabditoidea</taxon>
        <taxon>Rhabditidae</taxon>
        <taxon>Peloderinae</taxon>
        <taxon>Caenorhabditis</taxon>
    </lineage>
</organism>
<dbReference type="PRINTS" id="PR00404">
    <property type="entry name" value="MADSDOMAIN"/>
</dbReference>
<evidence type="ECO:0000256" key="6">
    <source>
        <dbReference type="ARBA" id="ARBA00069746"/>
    </source>
</evidence>
<dbReference type="InterPro" id="IPR050142">
    <property type="entry name" value="MADS-box/MEF2_TF"/>
</dbReference>
<feature type="domain" description="MADS-box" evidence="8">
    <location>
        <begin position="47"/>
        <end position="107"/>
    </location>
</feature>
<keyword evidence="10" id="KW-1185">Reference proteome</keyword>
<dbReference type="PROSITE" id="PS50066">
    <property type="entry name" value="MADS_BOX_2"/>
    <property type="match status" value="1"/>
</dbReference>
<dbReference type="GO" id="GO:0045944">
    <property type="term" value="P:positive regulation of transcription by RNA polymerase II"/>
    <property type="evidence" value="ECO:0007669"/>
    <property type="project" value="InterPro"/>
</dbReference>
<feature type="region of interest" description="Disordered" evidence="7">
    <location>
        <begin position="189"/>
        <end position="230"/>
    </location>
</feature>
<name>A0A9P1N500_9PELO</name>
<feature type="region of interest" description="Disordered" evidence="7">
    <location>
        <begin position="25"/>
        <end position="45"/>
    </location>
</feature>
<dbReference type="GO" id="GO:0005634">
    <property type="term" value="C:nucleus"/>
    <property type="evidence" value="ECO:0007669"/>
    <property type="project" value="UniProtKB-SubCell"/>
</dbReference>
<sequence length="353" mass="38074">MSEVDDFAQLMQQLQGAAGLPESAITTPAASSTPSGSGLLPNGKKTKGRVKIKMEYINNKLRRYTTFSKRKTGIMKKAFELSTLTGTQVMLLVASETGHVYTYATAKLQPMISSDAGKSLIQACLNAPTSDDDDVAQHSRTEFTFDAGNGTTANMRKRKIIDQTNQLPTVQFPPFLPTMVTSTLFQSFNEDDYNNDDSGDDSDSEEAASDIIKEEEPQPDSPANKKEEHENVAANLQQTLKEALRAAASNRQQQQKKAKMQNTPSKNSFVAPFLLQGLTSTSTNNGTVIKLPQGTVYTNSDDGGANATSLFAAASKTADDVPSNSSNPFLNFPINLQQLMESAALGVQIANAE</sequence>
<keyword evidence="5" id="KW-0539">Nucleus</keyword>
<evidence type="ECO:0000256" key="3">
    <source>
        <dbReference type="ARBA" id="ARBA00023125"/>
    </source>
</evidence>
<protein>
    <recommendedName>
        <fullName evidence="6">Serum response factor homolog</fullName>
    </recommendedName>
</protein>
<reference evidence="9" key="1">
    <citation type="submission" date="2022-11" db="EMBL/GenBank/DDBJ databases">
        <authorList>
            <person name="Kikuchi T."/>
        </authorList>
    </citation>
    <scope>NUCLEOTIDE SEQUENCE</scope>
    <source>
        <strain evidence="9">PS1010</strain>
    </source>
</reference>
<dbReference type="GO" id="GO:0000987">
    <property type="term" value="F:cis-regulatory region sequence-specific DNA binding"/>
    <property type="evidence" value="ECO:0007669"/>
    <property type="project" value="InterPro"/>
</dbReference>
<proteinExistence type="predicted"/>
<feature type="compositionally biased region" description="Acidic residues" evidence="7">
    <location>
        <begin position="189"/>
        <end position="208"/>
    </location>
</feature>
<dbReference type="InterPro" id="IPR033897">
    <property type="entry name" value="SRF-like_MADS-box"/>
</dbReference>
<evidence type="ECO:0000256" key="1">
    <source>
        <dbReference type="ARBA" id="ARBA00004123"/>
    </source>
</evidence>
<dbReference type="InterPro" id="IPR002100">
    <property type="entry name" value="TF_MADSbox"/>
</dbReference>
<evidence type="ECO:0000256" key="5">
    <source>
        <dbReference type="ARBA" id="ARBA00023242"/>
    </source>
</evidence>
<keyword evidence="3" id="KW-0238">DNA-binding</keyword>
<gene>
    <name evidence="9" type="ORF">CAMP_LOCUS13950</name>
</gene>
<comment type="caution">
    <text evidence="9">The sequence shown here is derived from an EMBL/GenBank/DDBJ whole genome shotgun (WGS) entry which is preliminary data.</text>
</comment>